<keyword evidence="3 5" id="KW-1133">Transmembrane helix</keyword>
<comment type="caution">
    <text evidence="6">The sequence shown here is derived from an EMBL/GenBank/DDBJ whole genome shotgun (WGS) entry which is preliminary data.</text>
</comment>
<evidence type="ECO:0000256" key="1">
    <source>
        <dbReference type="ARBA" id="ARBA00004127"/>
    </source>
</evidence>
<dbReference type="GO" id="GO:0012505">
    <property type="term" value="C:endomembrane system"/>
    <property type="evidence" value="ECO:0007669"/>
    <property type="project" value="UniProtKB-SubCell"/>
</dbReference>
<organism evidence="6 7">
    <name type="scientific">Marinomonas balearica</name>
    <dbReference type="NCBI Taxonomy" id="491947"/>
    <lineage>
        <taxon>Bacteria</taxon>
        <taxon>Pseudomonadati</taxon>
        <taxon>Pseudomonadota</taxon>
        <taxon>Gammaproteobacteria</taxon>
        <taxon>Oceanospirillales</taxon>
        <taxon>Oceanospirillaceae</taxon>
        <taxon>Marinomonas</taxon>
    </lineage>
</organism>
<evidence type="ECO:0000313" key="6">
    <source>
        <dbReference type="EMBL" id="TDO99843.1"/>
    </source>
</evidence>
<dbReference type="InterPro" id="IPR007318">
    <property type="entry name" value="Phopholipid_MeTrfase"/>
</dbReference>
<dbReference type="GO" id="GO:0008168">
    <property type="term" value="F:methyltransferase activity"/>
    <property type="evidence" value="ECO:0007669"/>
    <property type="project" value="UniProtKB-KW"/>
</dbReference>
<sequence length="150" mass="16891">MLNLKIPPVVVLLFLLSFVYLANQNFINQANDVTRGAGAVMLLLSVIVAASAVMTFRRHKTTVNPHKIENASALVTSGVFKFSRNPMYLAMALVLFGISVCFGVLVVGVVTTAVFILYITQFQIKPEERMLRRKFGSEYKDYCNKVRRWI</sequence>
<dbReference type="EMBL" id="SNXC01000009">
    <property type="protein sequence ID" value="TDO99843.1"/>
    <property type="molecule type" value="Genomic_DNA"/>
</dbReference>
<accession>A0A4R6ME22</accession>
<dbReference type="Pfam" id="PF04191">
    <property type="entry name" value="PEMT"/>
    <property type="match status" value="1"/>
</dbReference>
<dbReference type="AlphaFoldDB" id="A0A4R6ME22"/>
<dbReference type="Proteomes" id="UP000294656">
    <property type="component" value="Unassembled WGS sequence"/>
</dbReference>
<keyword evidence="6" id="KW-0808">Transferase</keyword>
<dbReference type="OrthoDB" id="9811969at2"/>
<comment type="subcellular location">
    <subcellularLocation>
        <location evidence="1">Endomembrane system</location>
        <topology evidence="1">Multi-pass membrane protein</topology>
    </subcellularLocation>
</comment>
<keyword evidence="7" id="KW-1185">Reference proteome</keyword>
<evidence type="ECO:0000256" key="4">
    <source>
        <dbReference type="ARBA" id="ARBA00023136"/>
    </source>
</evidence>
<dbReference type="RefSeq" id="WP_133502670.1">
    <property type="nucleotide sequence ID" value="NZ_SNXC01000009.1"/>
</dbReference>
<evidence type="ECO:0000256" key="3">
    <source>
        <dbReference type="ARBA" id="ARBA00022989"/>
    </source>
</evidence>
<name>A0A4R6ME22_9GAMM</name>
<evidence type="ECO:0000313" key="7">
    <source>
        <dbReference type="Proteomes" id="UP000294656"/>
    </source>
</evidence>
<dbReference type="PANTHER" id="PTHR12714:SF11">
    <property type="entry name" value="PROTEIN C-TERMINAL S-ISOPRENYLCYSTEINE CARBOXYL O-METHYLTRANSFERASE"/>
    <property type="match status" value="1"/>
</dbReference>
<dbReference type="GO" id="GO:0032259">
    <property type="term" value="P:methylation"/>
    <property type="evidence" value="ECO:0007669"/>
    <property type="project" value="UniProtKB-KW"/>
</dbReference>
<proteinExistence type="predicted"/>
<feature type="transmembrane region" description="Helical" evidence="5">
    <location>
        <begin position="6"/>
        <end position="23"/>
    </location>
</feature>
<keyword evidence="6" id="KW-0489">Methyltransferase</keyword>
<keyword evidence="2 5" id="KW-0812">Transmembrane</keyword>
<gene>
    <name evidence="6" type="ORF">DFP79_0852</name>
</gene>
<keyword evidence="4 5" id="KW-0472">Membrane</keyword>
<dbReference type="Gene3D" id="1.20.120.1630">
    <property type="match status" value="1"/>
</dbReference>
<dbReference type="PANTHER" id="PTHR12714">
    <property type="entry name" value="PROTEIN-S ISOPRENYLCYSTEINE O-METHYLTRANSFERASE"/>
    <property type="match status" value="1"/>
</dbReference>
<evidence type="ECO:0000256" key="2">
    <source>
        <dbReference type="ARBA" id="ARBA00022692"/>
    </source>
</evidence>
<protein>
    <submittedName>
        <fullName evidence="6">Protein-S-isoprenylcysteine O-methyltransferase Ste14</fullName>
    </submittedName>
</protein>
<evidence type="ECO:0000256" key="5">
    <source>
        <dbReference type="SAM" id="Phobius"/>
    </source>
</evidence>
<reference evidence="6 7" key="1">
    <citation type="submission" date="2019-03" db="EMBL/GenBank/DDBJ databases">
        <title>Genomic Encyclopedia of Type Strains, Phase III (KMG-III): the genomes of soil and plant-associated and newly described type strains.</title>
        <authorList>
            <person name="Whitman W."/>
        </authorList>
    </citation>
    <scope>NUCLEOTIDE SEQUENCE [LARGE SCALE GENOMIC DNA]</scope>
    <source>
        <strain evidence="6 7">CECT 7378</strain>
    </source>
</reference>
<feature type="transmembrane region" description="Helical" evidence="5">
    <location>
        <begin position="87"/>
        <end position="120"/>
    </location>
</feature>
<feature type="transmembrane region" description="Helical" evidence="5">
    <location>
        <begin position="35"/>
        <end position="56"/>
    </location>
</feature>